<dbReference type="EMBL" id="CCDI010000001">
    <property type="protein sequence ID" value="CDQ22372.1"/>
    <property type="molecule type" value="Genomic_DNA"/>
</dbReference>
<gene>
    <name evidence="1" type="ORF">BN983_00580</name>
</gene>
<protein>
    <submittedName>
        <fullName evidence="1">Uncharacterized protein</fullName>
    </submittedName>
</protein>
<reference evidence="2" key="1">
    <citation type="submission" date="2014-03" db="EMBL/GenBank/DDBJ databases">
        <authorList>
            <person name="Urmite Genomes U."/>
        </authorList>
    </citation>
    <scope>NUCLEOTIDE SEQUENCE [LARGE SCALE GENOMIC DNA]</scope>
    <source>
        <strain evidence="2">HD-03</strain>
    </source>
</reference>
<accession>A0A024P436</accession>
<organism evidence="1 2">
    <name type="scientific">Halobacillus karajensis</name>
    <dbReference type="NCBI Taxonomy" id="195088"/>
    <lineage>
        <taxon>Bacteria</taxon>
        <taxon>Bacillati</taxon>
        <taxon>Bacillota</taxon>
        <taxon>Bacilli</taxon>
        <taxon>Bacillales</taxon>
        <taxon>Bacillaceae</taxon>
        <taxon>Halobacillus</taxon>
    </lineage>
</organism>
<dbReference type="OrthoDB" id="9993814at2"/>
<keyword evidence="2" id="KW-1185">Reference proteome</keyword>
<reference evidence="1 2" key="2">
    <citation type="submission" date="2014-05" db="EMBL/GenBank/DDBJ databases">
        <title>Draft genome sequence of Halobacillus karajensis HK-03.</title>
        <authorList>
            <person name="Khelaifia S."/>
            <person name="Croce O."/>
            <person name="Lagier J.C."/>
            <person name="Raoult D."/>
        </authorList>
    </citation>
    <scope>NUCLEOTIDE SEQUENCE [LARGE SCALE GENOMIC DNA]</scope>
    <source>
        <strain evidence="1 2">HD-03</strain>
    </source>
</reference>
<comment type="caution">
    <text evidence="1">The sequence shown here is derived from an EMBL/GenBank/DDBJ whole genome shotgun (WGS) entry which is preliminary data.</text>
</comment>
<dbReference type="RefSeq" id="WP_035505656.1">
    <property type="nucleotide sequence ID" value="NZ_CCDH010000002.1"/>
</dbReference>
<sequence>MDDRELQIFMKKYLRQWMMRQLSDVKEGKKGQSFVYLDEQTLQMLLMMLLMNKEEKGGASTSNEGKKQAFENLLEEQEDHLKEILDLLNN</sequence>
<proteinExistence type="predicted"/>
<evidence type="ECO:0000313" key="2">
    <source>
        <dbReference type="Proteomes" id="UP000028868"/>
    </source>
</evidence>
<name>A0A024P436_9BACI</name>
<dbReference type="AlphaFoldDB" id="A0A024P436"/>
<evidence type="ECO:0000313" key="1">
    <source>
        <dbReference type="EMBL" id="CDQ22372.1"/>
    </source>
</evidence>
<dbReference type="Proteomes" id="UP000028868">
    <property type="component" value="Unassembled WGS sequence"/>
</dbReference>